<dbReference type="RefSeq" id="WP_318784110.1">
    <property type="nucleotide sequence ID" value="NZ_JADBDZ010000001.1"/>
</dbReference>
<dbReference type="InterPro" id="IPR027273">
    <property type="entry name" value="Neocarzinostatin-like"/>
</dbReference>
<protein>
    <recommendedName>
        <fullName evidence="6">IPT/TIG domain-containing protein</fullName>
    </recommendedName>
</protein>
<dbReference type="SUPFAM" id="SSF49319">
    <property type="entry name" value="Actinoxanthin-like"/>
    <property type="match status" value="1"/>
</dbReference>
<gene>
    <name evidence="4" type="ORF">H4W34_002901</name>
</gene>
<keyword evidence="3" id="KW-0732">Signal</keyword>
<accession>A0ABR9JRE7</accession>
<keyword evidence="2" id="KW-0472">Membrane</keyword>
<evidence type="ECO:0000256" key="1">
    <source>
        <dbReference type="SAM" id="MobiDB-lite"/>
    </source>
</evidence>
<evidence type="ECO:0000256" key="3">
    <source>
        <dbReference type="SAM" id="SignalP"/>
    </source>
</evidence>
<feature type="compositionally biased region" description="Low complexity" evidence="1">
    <location>
        <begin position="204"/>
        <end position="235"/>
    </location>
</feature>
<reference evidence="4 5" key="1">
    <citation type="submission" date="2020-10" db="EMBL/GenBank/DDBJ databases">
        <title>Sequencing the genomes of 1000 actinobacteria strains.</title>
        <authorList>
            <person name="Klenk H.-P."/>
        </authorList>
    </citation>
    <scope>NUCLEOTIDE SEQUENCE [LARGE SCALE GENOMIC DNA]</scope>
    <source>
        <strain evidence="4 5">DSM 46744</strain>
    </source>
</reference>
<feature type="region of interest" description="Disordered" evidence="1">
    <location>
        <begin position="161"/>
        <end position="254"/>
    </location>
</feature>
<evidence type="ECO:0000313" key="4">
    <source>
        <dbReference type="EMBL" id="MBE1533068.1"/>
    </source>
</evidence>
<evidence type="ECO:0000256" key="2">
    <source>
        <dbReference type="SAM" id="Phobius"/>
    </source>
</evidence>
<feature type="compositionally biased region" description="Low complexity" evidence="1">
    <location>
        <begin position="167"/>
        <end position="195"/>
    </location>
</feature>
<feature type="transmembrane region" description="Helical" evidence="2">
    <location>
        <begin position="254"/>
        <end position="274"/>
    </location>
</feature>
<feature type="chain" id="PRO_5046658064" description="IPT/TIG domain-containing protein" evidence="3">
    <location>
        <begin position="35"/>
        <end position="281"/>
    </location>
</feature>
<name>A0ABR9JRE7_9ACTN</name>
<comment type="caution">
    <text evidence="4">The sequence shown here is derived from an EMBL/GenBank/DDBJ whole genome shotgun (WGS) entry which is preliminary data.</text>
</comment>
<dbReference type="EMBL" id="JADBDZ010000001">
    <property type="protein sequence ID" value="MBE1533068.1"/>
    <property type="molecule type" value="Genomic_DNA"/>
</dbReference>
<keyword evidence="2" id="KW-1133">Transmembrane helix</keyword>
<keyword evidence="2" id="KW-0812">Transmembrane</keyword>
<proteinExistence type="predicted"/>
<evidence type="ECO:0000313" key="5">
    <source>
        <dbReference type="Proteomes" id="UP000627838"/>
    </source>
</evidence>
<evidence type="ECO:0008006" key="6">
    <source>
        <dbReference type="Google" id="ProtNLM"/>
    </source>
</evidence>
<dbReference type="Proteomes" id="UP000627838">
    <property type="component" value="Unassembled WGS sequence"/>
</dbReference>
<keyword evidence="5" id="KW-1185">Reference proteome</keyword>
<feature type="signal peptide" evidence="3">
    <location>
        <begin position="1"/>
        <end position="34"/>
    </location>
</feature>
<organism evidence="4 5">
    <name type="scientific">Actinomadura algeriensis</name>
    <dbReference type="NCBI Taxonomy" id="1679523"/>
    <lineage>
        <taxon>Bacteria</taxon>
        <taxon>Bacillati</taxon>
        <taxon>Actinomycetota</taxon>
        <taxon>Actinomycetes</taxon>
        <taxon>Streptosporangiales</taxon>
        <taxon>Thermomonosporaceae</taxon>
        <taxon>Actinomadura</taxon>
    </lineage>
</organism>
<dbReference type="Gene3D" id="2.60.40.230">
    <property type="entry name" value="Neocarzinostatin-like"/>
    <property type="match status" value="1"/>
</dbReference>
<sequence>MRTVTRRVTGAIAAIAAIAAAGLGLVAVAGPAHAASLRVSETSGLDPAGQSVTVTGSGFDPDRNSGFGVYVVFGPRRADFHRNANAFASAVWVHKGGSGGSQAKMSASGAFTVTLTVKARYTDGDGRSVDCLSTRCYVMAMAAHGVADRGQDAFVPISFRGGGSSSSGGQDDGSVGAGSPTGSAGSNNAGTSGTSGSTGGTPGGAAASASGAPSTTPGGTASPAPQASPAGSASPLAAETARVTASGPPARSPWPFWLSIAAVAAAGLAVRRLARRGPRRP</sequence>